<dbReference type="PANTHER" id="PTHR24026:SF126">
    <property type="entry name" value="PROTOCADHERIN FAT 4"/>
    <property type="match status" value="1"/>
</dbReference>
<organism evidence="5 6">
    <name type="scientific">Protopolystoma xenopodis</name>
    <dbReference type="NCBI Taxonomy" id="117903"/>
    <lineage>
        <taxon>Eukaryota</taxon>
        <taxon>Metazoa</taxon>
        <taxon>Spiralia</taxon>
        <taxon>Lophotrochozoa</taxon>
        <taxon>Platyhelminthes</taxon>
        <taxon>Monogenea</taxon>
        <taxon>Polyopisthocotylea</taxon>
        <taxon>Polystomatidea</taxon>
        <taxon>Polystomatidae</taxon>
        <taxon>Protopolystoma</taxon>
    </lineage>
</organism>
<evidence type="ECO:0000256" key="3">
    <source>
        <dbReference type="PROSITE-ProRule" id="PRU00043"/>
    </source>
</evidence>
<reference evidence="5" key="1">
    <citation type="submission" date="2018-11" db="EMBL/GenBank/DDBJ databases">
        <authorList>
            <consortium name="Pathogen Informatics"/>
        </authorList>
    </citation>
    <scope>NUCLEOTIDE SEQUENCE</scope>
</reference>
<evidence type="ECO:0000256" key="2">
    <source>
        <dbReference type="ARBA" id="ARBA00022989"/>
    </source>
</evidence>
<sequence length="122" mass="13453">MLSSYSVSVAEDAPVGKRLLQVRASDADANGHDLITYSLVWPDITGSGLLDSRLETLALGLARPGVGISDSISSASWQMSLLRQFSIDSDGWIRLVGSLDREIQETYVLKVSNFYFSHFLWN</sequence>
<dbReference type="SUPFAM" id="SSF49313">
    <property type="entry name" value="Cadherin-like"/>
    <property type="match status" value="1"/>
</dbReference>
<evidence type="ECO:0000259" key="4">
    <source>
        <dbReference type="PROSITE" id="PS50268"/>
    </source>
</evidence>
<dbReference type="GO" id="GO:0005509">
    <property type="term" value="F:calcium ion binding"/>
    <property type="evidence" value="ECO:0007669"/>
    <property type="project" value="UniProtKB-UniRule"/>
</dbReference>
<name>A0A3S5BF85_9PLAT</name>
<dbReference type="AlphaFoldDB" id="A0A3S5BF85"/>
<evidence type="ECO:0000256" key="1">
    <source>
        <dbReference type="ARBA" id="ARBA00022692"/>
    </source>
</evidence>
<dbReference type="Proteomes" id="UP000784294">
    <property type="component" value="Unassembled WGS sequence"/>
</dbReference>
<dbReference type="CDD" id="cd11304">
    <property type="entry name" value="Cadherin_repeat"/>
    <property type="match status" value="1"/>
</dbReference>
<dbReference type="GO" id="GO:0005886">
    <property type="term" value="C:plasma membrane"/>
    <property type="evidence" value="ECO:0007669"/>
    <property type="project" value="UniProtKB-SubCell"/>
</dbReference>
<keyword evidence="2" id="KW-0472">Membrane</keyword>
<keyword evidence="1" id="KW-0812">Transmembrane</keyword>
<dbReference type="InterPro" id="IPR002126">
    <property type="entry name" value="Cadherin-like_dom"/>
</dbReference>
<gene>
    <name evidence="5" type="ORF">PXEA_LOCUS15539</name>
</gene>
<dbReference type="GO" id="GO:0007156">
    <property type="term" value="P:homophilic cell adhesion via plasma membrane adhesion molecules"/>
    <property type="evidence" value="ECO:0007669"/>
    <property type="project" value="InterPro"/>
</dbReference>
<feature type="domain" description="Cadherin" evidence="4">
    <location>
        <begin position="1"/>
        <end position="111"/>
    </location>
</feature>
<dbReference type="PANTHER" id="PTHR24026">
    <property type="entry name" value="FAT ATYPICAL CADHERIN-RELATED"/>
    <property type="match status" value="1"/>
</dbReference>
<accession>A0A3S5BF85</accession>
<dbReference type="OrthoDB" id="6252479at2759"/>
<evidence type="ECO:0000313" key="5">
    <source>
        <dbReference type="EMBL" id="VEL22099.1"/>
    </source>
</evidence>
<proteinExistence type="predicted"/>
<keyword evidence="2" id="KW-1133">Transmembrane helix</keyword>
<dbReference type="PROSITE" id="PS50268">
    <property type="entry name" value="CADHERIN_2"/>
    <property type="match status" value="1"/>
</dbReference>
<evidence type="ECO:0000313" key="6">
    <source>
        <dbReference type="Proteomes" id="UP000784294"/>
    </source>
</evidence>
<dbReference type="InterPro" id="IPR015919">
    <property type="entry name" value="Cadherin-like_sf"/>
</dbReference>
<protein>
    <recommendedName>
        <fullName evidence="4">Cadherin domain-containing protein</fullName>
    </recommendedName>
</protein>
<comment type="caution">
    <text evidence="5">The sequence shown here is derived from an EMBL/GenBank/DDBJ whole genome shotgun (WGS) entry which is preliminary data.</text>
</comment>
<keyword evidence="3" id="KW-0106">Calcium</keyword>
<keyword evidence="6" id="KW-1185">Reference proteome</keyword>
<dbReference type="Gene3D" id="2.60.40.60">
    <property type="entry name" value="Cadherins"/>
    <property type="match status" value="1"/>
</dbReference>
<dbReference type="EMBL" id="CAAALY010054704">
    <property type="protein sequence ID" value="VEL22099.1"/>
    <property type="molecule type" value="Genomic_DNA"/>
</dbReference>